<feature type="non-terminal residue" evidence="1">
    <location>
        <position position="1"/>
    </location>
</feature>
<sequence length="172" mass="18041">PQLVSPAWLVQQGAGDILMPAQAPPGTSAAVLVNAGAPPGPQDGYLLGILSFGYIGPERQLFLHTVLAGDQDFALSRADQLAVNGMTVRLQAMPAQGYRALILHPGSLPERPLTTSVLAQGYTRAELLDMIRSLAPPSLAALRAQAALFVEQQPHDAAWQALLGALADPPQP</sequence>
<organism evidence="1 2">
    <name type="scientific">Kouleothrix aurantiaca</name>
    <dbReference type="NCBI Taxonomy" id="186479"/>
    <lineage>
        <taxon>Bacteria</taxon>
        <taxon>Bacillati</taxon>
        <taxon>Chloroflexota</taxon>
        <taxon>Chloroflexia</taxon>
        <taxon>Chloroflexales</taxon>
        <taxon>Roseiflexineae</taxon>
        <taxon>Roseiflexaceae</taxon>
        <taxon>Kouleothrix</taxon>
    </lineage>
</organism>
<evidence type="ECO:0000313" key="1">
    <source>
        <dbReference type="EMBL" id="KPV45834.1"/>
    </source>
</evidence>
<feature type="non-terminal residue" evidence="1">
    <location>
        <position position="172"/>
    </location>
</feature>
<accession>A0A0P9CJK2</accession>
<protein>
    <submittedName>
        <fullName evidence="1">Uncharacterized protein</fullName>
    </submittedName>
</protein>
<reference evidence="1 2" key="1">
    <citation type="submission" date="2015-09" db="EMBL/GenBank/DDBJ databases">
        <title>Draft genome sequence of Kouleothrix aurantiaca JCM 19913.</title>
        <authorList>
            <person name="Hemp J."/>
        </authorList>
    </citation>
    <scope>NUCLEOTIDE SEQUENCE [LARGE SCALE GENOMIC DNA]</scope>
    <source>
        <strain evidence="1 2">COM-B</strain>
    </source>
</reference>
<evidence type="ECO:0000313" key="2">
    <source>
        <dbReference type="Proteomes" id="UP000050509"/>
    </source>
</evidence>
<gene>
    <name evidence="1" type="ORF">SE17_43995</name>
</gene>
<name>A0A0P9CJK2_9CHLR</name>
<dbReference type="AlphaFoldDB" id="A0A0P9CJK2"/>
<keyword evidence="2" id="KW-1185">Reference proteome</keyword>
<dbReference type="EMBL" id="LJCR01003701">
    <property type="protein sequence ID" value="KPV45834.1"/>
    <property type="molecule type" value="Genomic_DNA"/>
</dbReference>
<dbReference type="Proteomes" id="UP000050509">
    <property type="component" value="Unassembled WGS sequence"/>
</dbReference>
<proteinExistence type="predicted"/>
<comment type="caution">
    <text evidence="1">The sequence shown here is derived from an EMBL/GenBank/DDBJ whole genome shotgun (WGS) entry which is preliminary data.</text>
</comment>